<gene>
    <name evidence="11" type="ORF">TKK_015464</name>
</gene>
<dbReference type="EMBL" id="JBJJXI010000123">
    <property type="protein sequence ID" value="KAL3389203.1"/>
    <property type="molecule type" value="Genomic_DNA"/>
</dbReference>
<accession>A0ABD2W8K5</accession>
<keyword evidence="7 9" id="KW-0408">Iron</keyword>
<dbReference type="AlphaFoldDB" id="A0ABD2W8K5"/>
<evidence type="ECO:0000256" key="10">
    <source>
        <dbReference type="RuleBase" id="RU000461"/>
    </source>
</evidence>
<organism evidence="11 12">
    <name type="scientific">Trichogramma kaykai</name>
    <dbReference type="NCBI Taxonomy" id="54128"/>
    <lineage>
        <taxon>Eukaryota</taxon>
        <taxon>Metazoa</taxon>
        <taxon>Ecdysozoa</taxon>
        <taxon>Arthropoda</taxon>
        <taxon>Hexapoda</taxon>
        <taxon>Insecta</taxon>
        <taxon>Pterygota</taxon>
        <taxon>Neoptera</taxon>
        <taxon>Endopterygota</taxon>
        <taxon>Hymenoptera</taxon>
        <taxon>Apocrita</taxon>
        <taxon>Proctotrupomorpha</taxon>
        <taxon>Chalcidoidea</taxon>
        <taxon>Trichogrammatidae</taxon>
        <taxon>Trichogramma</taxon>
    </lineage>
</organism>
<dbReference type="InterPro" id="IPR002401">
    <property type="entry name" value="Cyt_P450_E_grp-I"/>
</dbReference>
<dbReference type="CDD" id="cd20628">
    <property type="entry name" value="CYP4"/>
    <property type="match status" value="1"/>
</dbReference>
<evidence type="ECO:0008006" key="13">
    <source>
        <dbReference type="Google" id="ProtNLM"/>
    </source>
</evidence>
<dbReference type="PRINTS" id="PR00385">
    <property type="entry name" value="P450"/>
</dbReference>
<keyword evidence="12" id="KW-1185">Reference proteome</keyword>
<dbReference type="InterPro" id="IPR050196">
    <property type="entry name" value="Cytochrome_P450_Monoox"/>
</dbReference>
<evidence type="ECO:0000256" key="7">
    <source>
        <dbReference type="ARBA" id="ARBA00023004"/>
    </source>
</evidence>
<evidence type="ECO:0000256" key="5">
    <source>
        <dbReference type="ARBA" id="ARBA00022723"/>
    </source>
</evidence>
<comment type="caution">
    <text evidence="11">The sequence shown here is derived from an EMBL/GenBank/DDBJ whole genome shotgun (WGS) entry which is preliminary data.</text>
</comment>
<sequence length="540" mass="63235">MWQFVFIICILSIIFNLWVRLKRSGKLANAIPGPAPYPFFGNMLSFNISSNQKLWNVMREISRNYYPITRVWMTTQALFSIRHPADLEILLTNRSTITKGFVYELLKPWLRTGILTSTGKKWHERRKILTQAFHFNILKKHMNIMSEQAINLVEYLKKQGNESIQNFLPLASNFTLNVICETSMGVDLNKLDIEDVEKYRKAIYDIGRIVVWRMPRPFITDWMLKMVPFLQMNRDYNRALTHVHQFTDKVVQERREYHKKTNYKYLEDLTDDPDLTVDDVYTGRRRKLALIDLLFLAEKNGLIDNAGIIEEVDNFMFAGHDTSATTMTFASMLFAEHPDVQSKARAEVTKVLDKSNGNIGVQELKELQYLEQCIKETLRLYPPVSTIFRHTSSELQLKHALIPRKSHVICHLYDCHRDPHFWDNPDKYDPDNFSLENTQKRHPYAYLPFSAGPRNCLGNESFDHCSFHTNNTNEMNVSGQKFAMIEMKTFMAQILYNFHIEPVDLLKDVSFQADIVLRPMKAAHIKFVLIDQEKHLKKNL</sequence>
<protein>
    <recommendedName>
        <fullName evidence="13">Cytochrome P450</fullName>
    </recommendedName>
</protein>
<dbReference type="InterPro" id="IPR017972">
    <property type="entry name" value="Cyt_P450_CS"/>
</dbReference>
<dbReference type="GO" id="GO:0046872">
    <property type="term" value="F:metal ion binding"/>
    <property type="evidence" value="ECO:0007669"/>
    <property type="project" value="UniProtKB-KW"/>
</dbReference>
<evidence type="ECO:0000313" key="11">
    <source>
        <dbReference type="EMBL" id="KAL3389203.1"/>
    </source>
</evidence>
<evidence type="ECO:0000256" key="8">
    <source>
        <dbReference type="ARBA" id="ARBA00023033"/>
    </source>
</evidence>
<comment type="similarity">
    <text evidence="3 10">Belongs to the cytochrome P450 family.</text>
</comment>
<evidence type="ECO:0000256" key="4">
    <source>
        <dbReference type="ARBA" id="ARBA00022617"/>
    </source>
</evidence>
<keyword evidence="6 10" id="KW-0560">Oxidoreductase</keyword>
<dbReference type="InterPro" id="IPR036396">
    <property type="entry name" value="Cyt_P450_sf"/>
</dbReference>
<dbReference type="PANTHER" id="PTHR24291">
    <property type="entry name" value="CYTOCHROME P450 FAMILY 4"/>
    <property type="match status" value="1"/>
</dbReference>
<comment type="cofactor">
    <cofactor evidence="1 9">
        <name>heme</name>
        <dbReference type="ChEBI" id="CHEBI:30413"/>
    </cofactor>
</comment>
<proteinExistence type="inferred from homology"/>
<keyword evidence="8 10" id="KW-0503">Monooxygenase</keyword>
<evidence type="ECO:0000256" key="2">
    <source>
        <dbReference type="ARBA" id="ARBA00003690"/>
    </source>
</evidence>
<dbReference type="SUPFAM" id="SSF48264">
    <property type="entry name" value="Cytochrome P450"/>
    <property type="match status" value="1"/>
</dbReference>
<evidence type="ECO:0000256" key="6">
    <source>
        <dbReference type="ARBA" id="ARBA00023002"/>
    </source>
</evidence>
<dbReference type="PRINTS" id="PR00463">
    <property type="entry name" value="EP450I"/>
</dbReference>
<dbReference type="GO" id="GO:0004497">
    <property type="term" value="F:monooxygenase activity"/>
    <property type="evidence" value="ECO:0007669"/>
    <property type="project" value="UniProtKB-KW"/>
</dbReference>
<name>A0ABD2W8K5_9HYME</name>
<evidence type="ECO:0000256" key="1">
    <source>
        <dbReference type="ARBA" id="ARBA00001971"/>
    </source>
</evidence>
<dbReference type="Proteomes" id="UP001627154">
    <property type="component" value="Unassembled WGS sequence"/>
</dbReference>
<dbReference type="Gene3D" id="1.10.630.10">
    <property type="entry name" value="Cytochrome P450"/>
    <property type="match status" value="1"/>
</dbReference>
<keyword evidence="5 9" id="KW-0479">Metal-binding</keyword>
<comment type="function">
    <text evidence="2">May be involved in the metabolism of insect hormones and in the breakdown of synthetic insecticides.</text>
</comment>
<dbReference type="PROSITE" id="PS00086">
    <property type="entry name" value="CYTOCHROME_P450"/>
    <property type="match status" value="1"/>
</dbReference>
<dbReference type="PANTHER" id="PTHR24291:SF105">
    <property type="entry name" value="CYTOCHROME P450 4P1-RELATED"/>
    <property type="match status" value="1"/>
</dbReference>
<feature type="binding site" description="axial binding residue" evidence="9">
    <location>
        <position position="456"/>
    </location>
    <ligand>
        <name>heme</name>
        <dbReference type="ChEBI" id="CHEBI:30413"/>
    </ligand>
    <ligandPart>
        <name>Fe</name>
        <dbReference type="ChEBI" id="CHEBI:18248"/>
    </ligandPart>
</feature>
<dbReference type="InterPro" id="IPR001128">
    <property type="entry name" value="Cyt_P450"/>
</dbReference>
<dbReference type="Pfam" id="PF00067">
    <property type="entry name" value="p450"/>
    <property type="match status" value="1"/>
</dbReference>
<keyword evidence="4 9" id="KW-0349">Heme</keyword>
<reference evidence="11 12" key="1">
    <citation type="journal article" date="2024" name="bioRxiv">
        <title>A reference genome for Trichogramma kaykai: A tiny desert-dwelling parasitoid wasp with competing sex-ratio distorters.</title>
        <authorList>
            <person name="Culotta J."/>
            <person name="Lindsey A.R."/>
        </authorList>
    </citation>
    <scope>NUCLEOTIDE SEQUENCE [LARGE SCALE GENOMIC DNA]</scope>
    <source>
        <strain evidence="11 12">KSX58</strain>
    </source>
</reference>
<evidence type="ECO:0000256" key="9">
    <source>
        <dbReference type="PIRSR" id="PIRSR602401-1"/>
    </source>
</evidence>
<evidence type="ECO:0000256" key="3">
    <source>
        <dbReference type="ARBA" id="ARBA00010617"/>
    </source>
</evidence>
<evidence type="ECO:0000313" key="12">
    <source>
        <dbReference type="Proteomes" id="UP001627154"/>
    </source>
</evidence>